<dbReference type="AlphaFoldDB" id="A0AAE0Z489"/>
<name>A0AAE0Z489_9GAST</name>
<reference evidence="1" key="1">
    <citation type="journal article" date="2023" name="G3 (Bethesda)">
        <title>A reference genome for the long-term kleptoplast-retaining sea slug Elysia crispata morphotype clarki.</title>
        <authorList>
            <person name="Eastman K.E."/>
            <person name="Pendleton A.L."/>
            <person name="Shaikh M.A."/>
            <person name="Suttiyut T."/>
            <person name="Ogas R."/>
            <person name="Tomko P."/>
            <person name="Gavelis G."/>
            <person name="Widhalm J.R."/>
            <person name="Wisecaver J.H."/>
        </authorList>
    </citation>
    <scope>NUCLEOTIDE SEQUENCE</scope>
    <source>
        <strain evidence="1">ECLA1</strain>
    </source>
</reference>
<gene>
    <name evidence="1" type="ORF">RRG08_019416</name>
</gene>
<proteinExistence type="predicted"/>
<comment type="caution">
    <text evidence="1">The sequence shown here is derived from an EMBL/GenBank/DDBJ whole genome shotgun (WGS) entry which is preliminary data.</text>
</comment>
<dbReference type="EMBL" id="JAWDGP010004776">
    <property type="protein sequence ID" value="KAK3762006.1"/>
    <property type="molecule type" value="Genomic_DNA"/>
</dbReference>
<accession>A0AAE0Z489</accession>
<dbReference type="Proteomes" id="UP001283361">
    <property type="component" value="Unassembled WGS sequence"/>
</dbReference>
<sequence>MLSSYLSTLGWRVDALIDFQTGRSGRALFQVLRGNIAGAVRRSIPAHQRRNTSLAMERSGLLLFFNGSVSQELSIPVSLRPSIWFVTPLNPSAFPAATFPCLAPPKSCDIYFHSFLGVSADVVNEFLFAQYALPLVHRLFFSNGIRYE</sequence>
<keyword evidence="2" id="KW-1185">Reference proteome</keyword>
<evidence type="ECO:0000313" key="2">
    <source>
        <dbReference type="Proteomes" id="UP001283361"/>
    </source>
</evidence>
<evidence type="ECO:0000313" key="1">
    <source>
        <dbReference type="EMBL" id="KAK3762006.1"/>
    </source>
</evidence>
<organism evidence="1 2">
    <name type="scientific">Elysia crispata</name>
    <name type="common">lettuce slug</name>
    <dbReference type="NCBI Taxonomy" id="231223"/>
    <lineage>
        <taxon>Eukaryota</taxon>
        <taxon>Metazoa</taxon>
        <taxon>Spiralia</taxon>
        <taxon>Lophotrochozoa</taxon>
        <taxon>Mollusca</taxon>
        <taxon>Gastropoda</taxon>
        <taxon>Heterobranchia</taxon>
        <taxon>Euthyneura</taxon>
        <taxon>Panpulmonata</taxon>
        <taxon>Sacoglossa</taxon>
        <taxon>Placobranchoidea</taxon>
        <taxon>Plakobranchidae</taxon>
        <taxon>Elysia</taxon>
    </lineage>
</organism>
<protein>
    <submittedName>
        <fullName evidence="1">Uncharacterized protein</fullName>
    </submittedName>
</protein>